<dbReference type="InParanoid" id="A0A2R6PCU4"/>
<feature type="compositionally biased region" description="Polar residues" evidence="2">
    <location>
        <begin position="526"/>
        <end position="539"/>
    </location>
</feature>
<feature type="region of interest" description="Disordered" evidence="2">
    <location>
        <begin position="580"/>
        <end position="600"/>
    </location>
</feature>
<name>A0A2R6PCU4_ACTCC</name>
<dbReference type="OrthoDB" id="71500at2759"/>
<dbReference type="EMBL" id="NKQK01000026">
    <property type="protein sequence ID" value="PSR89195.1"/>
    <property type="molecule type" value="Genomic_DNA"/>
</dbReference>
<reference evidence="4 5" key="1">
    <citation type="submission" date="2017-07" db="EMBL/GenBank/DDBJ databases">
        <title>An improved, manually edited Actinidia chinensis var. chinensis (kiwifruit) genome highlights the challenges associated with draft genomes and gene prediction in plants.</title>
        <authorList>
            <person name="Pilkington S."/>
            <person name="Crowhurst R."/>
            <person name="Hilario E."/>
            <person name="Nardozza S."/>
            <person name="Fraser L."/>
            <person name="Peng Y."/>
            <person name="Gunaseelan K."/>
            <person name="Simpson R."/>
            <person name="Tahir J."/>
            <person name="Deroles S."/>
            <person name="Templeton K."/>
            <person name="Luo Z."/>
            <person name="Davy M."/>
            <person name="Cheng C."/>
            <person name="Mcneilage M."/>
            <person name="Scaglione D."/>
            <person name="Liu Y."/>
            <person name="Zhang Q."/>
            <person name="Datson P."/>
            <person name="De Silva N."/>
            <person name="Gardiner S."/>
            <person name="Bassett H."/>
            <person name="Chagne D."/>
            <person name="Mccallum J."/>
            <person name="Dzierzon H."/>
            <person name="Deng C."/>
            <person name="Wang Y.-Y."/>
            <person name="Barron N."/>
            <person name="Manako K."/>
            <person name="Bowen J."/>
            <person name="Foster T."/>
            <person name="Erridge Z."/>
            <person name="Tiffin H."/>
            <person name="Waite C."/>
            <person name="Davies K."/>
            <person name="Grierson E."/>
            <person name="Laing W."/>
            <person name="Kirk R."/>
            <person name="Chen X."/>
            <person name="Wood M."/>
            <person name="Montefiori M."/>
            <person name="Brummell D."/>
            <person name="Schwinn K."/>
            <person name="Catanach A."/>
            <person name="Fullerton C."/>
            <person name="Li D."/>
            <person name="Meiyalaghan S."/>
            <person name="Nieuwenhuizen N."/>
            <person name="Read N."/>
            <person name="Prakash R."/>
            <person name="Hunter D."/>
            <person name="Zhang H."/>
            <person name="Mckenzie M."/>
            <person name="Knabel M."/>
            <person name="Harris A."/>
            <person name="Allan A."/>
            <person name="Chen A."/>
            <person name="Janssen B."/>
            <person name="Plunkett B."/>
            <person name="Dwamena C."/>
            <person name="Voogd C."/>
            <person name="Leif D."/>
            <person name="Lafferty D."/>
            <person name="Souleyre E."/>
            <person name="Varkonyi-Gasic E."/>
            <person name="Gambi F."/>
            <person name="Hanley J."/>
            <person name="Yao J.-L."/>
            <person name="Cheung J."/>
            <person name="David K."/>
            <person name="Warren B."/>
            <person name="Marsh K."/>
            <person name="Snowden K."/>
            <person name="Lin-Wang K."/>
            <person name="Brian L."/>
            <person name="Martinez-Sanchez M."/>
            <person name="Wang M."/>
            <person name="Ileperuma N."/>
            <person name="Macnee N."/>
            <person name="Campin R."/>
            <person name="Mcatee P."/>
            <person name="Drummond R."/>
            <person name="Espley R."/>
            <person name="Ireland H."/>
            <person name="Wu R."/>
            <person name="Atkinson R."/>
            <person name="Karunairetnam S."/>
            <person name="Bulley S."/>
            <person name="Chunkath S."/>
            <person name="Hanley Z."/>
            <person name="Storey R."/>
            <person name="Thrimawithana A."/>
            <person name="Thomson S."/>
            <person name="David C."/>
            <person name="Testolin R."/>
        </authorList>
    </citation>
    <scope>NUCLEOTIDE SEQUENCE [LARGE SCALE GENOMIC DNA]</scope>
    <source>
        <strain evidence="5">cv. Red5</strain>
        <tissue evidence="4">Young leaf</tissue>
    </source>
</reference>
<protein>
    <submittedName>
        <fullName evidence="4">S phase cyclin A-associated protein in the endoplasmic reticulum like</fullName>
    </submittedName>
</protein>
<dbReference type="InterPro" id="IPR032446">
    <property type="entry name" value="SCAPER_N"/>
</dbReference>
<dbReference type="OMA" id="CSILCCN"/>
<evidence type="ECO:0000313" key="5">
    <source>
        <dbReference type="Proteomes" id="UP000241394"/>
    </source>
</evidence>
<organism evidence="4 5">
    <name type="scientific">Actinidia chinensis var. chinensis</name>
    <name type="common">Chinese soft-hair kiwi</name>
    <dbReference type="NCBI Taxonomy" id="1590841"/>
    <lineage>
        <taxon>Eukaryota</taxon>
        <taxon>Viridiplantae</taxon>
        <taxon>Streptophyta</taxon>
        <taxon>Embryophyta</taxon>
        <taxon>Tracheophyta</taxon>
        <taxon>Spermatophyta</taxon>
        <taxon>Magnoliopsida</taxon>
        <taxon>eudicotyledons</taxon>
        <taxon>Gunneridae</taxon>
        <taxon>Pentapetalae</taxon>
        <taxon>asterids</taxon>
        <taxon>Ericales</taxon>
        <taxon>Actinidiaceae</taxon>
        <taxon>Actinidia</taxon>
    </lineage>
</organism>
<feature type="compositionally biased region" description="Basic and acidic residues" evidence="2">
    <location>
        <begin position="590"/>
        <end position="600"/>
    </location>
</feature>
<keyword evidence="1" id="KW-0175">Coiled coil</keyword>
<dbReference type="STRING" id="1590841.A0A2R6PCU4"/>
<reference evidence="5" key="2">
    <citation type="journal article" date="2018" name="BMC Genomics">
        <title>A manually annotated Actinidia chinensis var. chinensis (kiwifruit) genome highlights the challenges associated with draft genomes and gene prediction in plants.</title>
        <authorList>
            <person name="Pilkington S.M."/>
            <person name="Crowhurst R."/>
            <person name="Hilario E."/>
            <person name="Nardozza S."/>
            <person name="Fraser L."/>
            <person name="Peng Y."/>
            <person name="Gunaseelan K."/>
            <person name="Simpson R."/>
            <person name="Tahir J."/>
            <person name="Deroles S.C."/>
            <person name="Templeton K."/>
            <person name="Luo Z."/>
            <person name="Davy M."/>
            <person name="Cheng C."/>
            <person name="McNeilage M."/>
            <person name="Scaglione D."/>
            <person name="Liu Y."/>
            <person name="Zhang Q."/>
            <person name="Datson P."/>
            <person name="De Silva N."/>
            <person name="Gardiner S.E."/>
            <person name="Bassett H."/>
            <person name="Chagne D."/>
            <person name="McCallum J."/>
            <person name="Dzierzon H."/>
            <person name="Deng C."/>
            <person name="Wang Y.Y."/>
            <person name="Barron L."/>
            <person name="Manako K."/>
            <person name="Bowen J."/>
            <person name="Foster T.M."/>
            <person name="Erridge Z.A."/>
            <person name="Tiffin H."/>
            <person name="Waite C.N."/>
            <person name="Davies K.M."/>
            <person name="Grierson E.P."/>
            <person name="Laing W.A."/>
            <person name="Kirk R."/>
            <person name="Chen X."/>
            <person name="Wood M."/>
            <person name="Montefiori M."/>
            <person name="Brummell D.A."/>
            <person name="Schwinn K.E."/>
            <person name="Catanach A."/>
            <person name="Fullerton C."/>
            <person name="Li D."/>
            <person name="Meiyalaghan S."/>
            <person name="Nieuwenhuizen N."/>
            <person name="Read N."/>
            <person name="Prakash R."/>
            <person name="Hunter D."/>
            <person name="Zhang H."/>
            <person name="McKenzie M."/>
            <person name="Knabel M."/>
            <person name="Harris A."/>
            <person name="Allan A.C."/>
            <person name="Gleave A."/>
            <person name="Chen A."/>
            <person name="Janssen B.J."/>
            <person name="Plunkett B."/>
            <person name="Ampomah-Dwamena C."/>
            <person name="Voogd C."/>
            <person name="Leif D."/>
            <person name="Lafferty D."/>
            <person name="Souleyre E.J.F."/>
            <person name="Varkonyi-Gasic E."/>
            <person name="Gambi F."/>
            <person name="Hanley J."/>
            <person name="Yao J.L."/>
            <person name="Cheung J."/>
            <person name="David K.M."/>
            <person name="Warren B."/>
            <person name="Marsh K."/>
            <person name="Snowden K.C."/>
            <person name="Lin-Wang K."/>
            <person name="Brian L."/>
            <person name="Martinez-Sanchez M."/>
            <person name="Wang M."/>
            <person name="Ileperuma N."/>
            <person name="Macnee N."/>
            <person name="Campin R."/>
            <person name="McAtee P."/>
            <person name="Drummond R.S.M."/>
            <person name="Espley R.V."/>
            <person name="Ireland H.S."/>
            <person name="Wu R."/>
            <person name="Atkinson R.G."/>
            <person name="Karunairetnam S."/>
            <person name="Bulley S."/>
            <person name="Chunkath S."/>
            <person name="Hanley Z."/>
            <person name="Storey R."/>
            <person name="Thrimawithana A.H."/>
            <person name="Thomson S."/>
            <person name="David C."/>
            <person name="Testolin R."/>
            <person name="Huang H."/>
            <person name="Hellens R.P."/>
            <person name="Schaffer R.J."/>
        </authorList>
    </citation>
    <scope>NUCLEOTIDE SEQUENCE [LARGE SCALE GENOMIC DNA]</scope>
    <source>
        <strain evidence="5">cv. Red5</strain>
    </source>
</reference>
<feature type="region of interest" description="Disordered" evidence="2">
    <location>
        <begin position="852"/>
        <end position="873"/>
    </location>
</feature>
<accession>A0A2R6PCU4</accession>
<feature type="region of interest" description="Disordered" evidence="2">
    <location>
        <begin position="515"/>
        <end position="554"/>
    </location>
</feature>
<gene>
    <name evidence="4" type="ORF">CEY00_Acc29392</name>
</gene>
<feature type="region of interest" description="Disordered" evidence="2">
    <location>
        <begin position="1544"/>
        <end position="1571"/>
    </location>
</feature>
<feature type="region of interest" description="Disordered" evidence="2">
    <location>
        <begin position="1583"/>
        <end position="1614"/>
    </location>
</feature>
<proteinExistence type="predicted"/>
<keyword evidence="5" id="KW-1185">Reference proteome</keyword>
<dbReference type="Proteomes" id="UP000241394">
    <property type="component" value="Chromosome LG26"/>
</dbReference>
<dbReference type="Gramene" id="PSR89195">
    <property type="protein sequence ID" value="PSR89195"/>
    <property type="gene ID" value="CEY00_Acc29392"/>
</dbReference>
<feature type="coiled-coil region" evidence="1">
    <location>
        <begin position="706"/>
        <end position="741"/>
    </location>
</feature>
<evidence type="ECO:0000313" key="4">
    <source>
        <dbReference type="EMBL" id="PSR89195.1"/>
    </source>
</evidence>
<comment type="caution">
    <text evidence="4">The sequence shown here is derived from an EMBL/GenBank/DDBJ whole genome shotgun (WGS) entry which is preliminary data.</text>
</comment>
<evidence type="ECO:0000256" key="2">
    <source>
        <dbReference type="SAM" id="MobiDB-lite"/>
    </source>
</evidence>
<dbReference type="PANTHER" id="PTHR31434">
    <property type="entry name" value="S PHASE CYCLIN A-ASSOCIATED PROTEIN IN THE ENDOPLASMIC RETICULUM"/>
    <property type="match status" value="1"/>
</dbReference>
<evidence type="ECO:0000256" key="1">
    <source>
        <dbReference type="SAM" id="Coils"/>
    </source>
</evidence>
<feature type="region of interest" description="Disordered" evidence="2">
    <location>
        <begin position="313"/>
        <end position="333"/>
    </location>
</feature>
<feature type="domain" description="S phase cyclin A-associated protein in the endoplasmic reticulum N-terminal" evidence="3">
    <location>
        <begin position="361"/>
        <end position="460"/>
    </location>
</feature>
<feature type="compositionally biased region" description="Polar residues" evidence="2">
    <location>
        <begin position="1588"/>
        <end position="1606"/>
    </location>
</feature>
<dbReference type="Pfam" id="PF16501">
    <property type="entry name" value="SCAPER_N"/>
    <property type="match status" value="1"/>
</dbReference>
<evidence type="ECO:0000259" key="3">
    <source>
        <dbReference type="Pfam" id="PF16501"/>
    </source>
</evidence>
<feature type="compositionally biased region" description="Polar residues" evidence="2">
    <location>
        <begin position="1545"/>
        <end position="1566"/>
    </location>
</feature>
<dbReference type="PANTHER" id="PTHR31434:SF2">
    <property type="entry name" value="S PHASE CYCLIN A-ASSOCIATED PROTEIN IN THE ENDOPLASMIC RETICULUM"/>
    <property type="match status" value="1"/>
</dbReference>
<sequence>MESSGEAGDDQSSGWLQVKKKHRSSSKFSLQGWVGGFSGKQTSNVLYSQASSNAKSRHSRRKHGGQLSKAVVEFPVHSQGSVANATSVASEEEKGMLYLDKCVVCQDNEIPKPPLMGDNKAGVAEELPQKNKPDHSQKIKWGDLDDEALAVHLKKNIGAEIRFGETGNDHLVSRKAEDANASVSRISSSSDSKGNKLVVSSGDAGHGFGQSLSLSPRDEENCIEVNEVSSEDVKAQITNEKIINSSSDVSKRGTCLEQVKSNSNDPIDASIFSVSTANEQDGMMVEISAPTIMRKAGDFEISDIPVHEGVSSSVAIPQDGDSLTPENSGPEKSGEYVAEVSFDLSNAQILSGTDAGGVGESKERFRHRLWCFLFENLNRAADELYLLCELECDLEQVKEVILVLEEAASDFKELKSRVKKFEQVKRTSQSTDGPPMTLKSDHRRPHALSWEVRRMTISTHRAEILSSSLEAFRKIQQERASMCAASDAEKMGLDCPSCHPISDDIPEKVAGRNYETPNSKEAVLKSTKQSGVSDLTRGSLSGERRNSDTSRSCRINSTQNNHLLLHNPSVYGIQRLPLKESSAASVTGRSRREQFGSTSEIEKLPPKKDKMLTASMAEKNPKSVDHLKKQISLSEKDKEKRNGTWKSMDAWKEKRNWEDILASPFCVSSRFSHSPGVSRKSADRARILHDKLMSPEKKKKNALDLKKEAEEKHTRAMRIRSELENERVQKLQRNSEKLNRVNEWQAVRSTKLREGMYARHQRGESRHEAFLAQVVKRAGDESSKVNEVRFITSLNEENKKLMLRQKLHDSELRRAEKLQVIKIKQKEDMAREEAVLERKKLIEAEKLQRLAETQRKKEEAQVRREEERKASSAAREAKAIEQLRRKAVRAKAQQEEAELLAQKLAERLSESEQRRKFYLEQIRERASMDFRDQSSPLLRRSLNKEGRSTPISSVEDYQANNVTGSGDSTLKIVDVTLQHSLKRRIKRIRQRLMALKYEFPEPPAGVENAGIGYRTAVGTARAKIGRWIQELQRLRLARKEGAASIGLITADMIKFLEGKELELHASRQAGLLDFIASALPASHTSKPEACQVTIYLLRLLRVVLSVPANKDYFLAQNLLPPIIPMLAAALENYIKIAASSSISSSSNLLSSKTSVENLESISEALDGFLWTVAGIIGHGNSDERQLQMQDGLQELVIAYQVVQRLRDLFALHDRPQVEGSPFPSAILLSINLLAVLTSRSRTISSIDLESFPIETVPENEPSEAKLLEALDSRCSSETKPSGDNGSQTSALEGIMAVTLPDVPDHRPLEKSCTTKRFDESVLDVKDSNRLEVVRTGIDVSDIQDESQRVLIDTAKSSVSKKDKKKNVDDGTEKKNKDKLGLKPPVTFLLSAISETGLVCLPSLLTAVLLQANKRLSSEQARPDLKMEFFHLTSFLLSHCTSKWRTATDKVGLLLLESLLLLGYFALFHLENKSVFRLVKSPTILHKVCDLPFVFFSDPELMPILAGALVAACFGCEQNKSVVQQELSTDMLLSLLRSCRNGSPAVRSSSTADNSSTDFPSESNQLGPESRKFQVQGDVPLRSSRYNHRSTLTSSGKDGSPGNNYRTSKMRNQKDSKSFKLVEEISMKKNQSVSGTSSTLMLHPRFSENFIDRAEQFFATELTRLSDAMSQN</sequence>